<dbReference type="Gene3D" id="1.20.1640.10">
    <property type="entry name" value="Multidrug efflux transporter AcrB transmembrane domain"/>
    <property type="match status" value="2"/>
</dbReference>
<dbReference type="PANTHER" id="PTHR30081:SF1">
    <property type="entry name" value="PROTEIN TRANSLOCASE SUBUNIT SECD"/>
    <property type="match status" value="1"/>
</dbReference>
<evidence type="ECO:0000256" key="1">
    <source>
        <dbReference type="ARBA" id="ARBA00004651"/>
    </source>
</evidence>
<keyword evidence="5 12" id="KW-0653">Protein transport</keyword>
<proteinExistence type="inferred from homology"/>
<dbReference type="FunFam" id="1.20.1640.10:FF:000004">
    <property type="entry name" value="Protein translocase subunit SecD"/>
    <property type="match status" value="1"/>
</dbReference>
<keyword evidence="2 12" id="KW-0813">Transport</keyword>
<dbReference type="Gene3D" id="3.30.70.3220">
    <property type="match status" value="1"/>
</dbReference>
<keyword evidence="6 12" id="KW-1133">Transmembrane helix</keyword>
<evidence type="ECO:0000256" key="9">
    <source>
        <dbReference type="ARBA" id="ARBA00059018"/>
    </source>
</evidence>
<dbReference type="InterPro" id="IPR048631">
    <property type="entry name" value="SecD_1st"/>
</dbReference>
<keyword evidence="3 12" id="KW-1003">Cell membrane</keyword>
<dbReference type="GO" id="GO:0005886">
    <property type="term" value="C:plasma membrane"/>
    <property type="evidence" value="ECO:0007669"/>
    <property type="project" value="UniProtKB-SubCell"/>
</dbReference>
<feature type="transmembrane region" description="Helical" evidence="12">
    <location>
        <begin position="382"/>
        <end position="401"/>
    </location>
</feature>
<dbReference type="HAMAP" id="MF_01463_B">
    <property type="entry name" value="SecD_B"/>
    <property type="match status" value="1"/>
</dbReference>
<feature type="transmembrane region" description="Helical" evidence="12">
    <location>
        <begin position="678"/>
        <end position="700"/>
    </location>
</feature>
<dbReference type="InterPro" id="IPR055344">
    <property type="entry name" value="SecD_SecF_C_bact"/>
</dbReference>
<evidence type="ECO:0000256" key="10">
    <source>
        <dbReference type="ARBA" id="ARBA00060856"/>
    </source>
</evidence>
<comment type="subcellular location">
    <subcellularLocation>
        <location evidence="1 12">Cell membrane</location>
        <topology evidence="1 12">Multi-pass membrane protein</topology>
    </subcellularLocation>
</comment>
<sequence>MMKRGKLVSFFILIAVFTALISFTVKPVLNNINLGLDLQGGFEVLYEVKPAGENAEKVTSETLKSTVVALDKRINALGVAEPSITIESGNRIRVQLAGVKDQDEAREMLSTTAQLSFRDANDKLMMDGRDLVQGAAKQSFDQQNQPVVTLKLKDSQKFADVTKKILAEAPNNQLVIWLDHKDNQKFLTESKKENPAFLSAPNVSQVLNTNQVEISGSFTVAEANNLAELLNAGALPVKLTEVYSTSVGAAFGQSALQDTMLAGLIGLLAIFVFMLIFYRLPGLIASVTLSIYTYIVLLIVSLVGATMTLPGIAGLILGIGMAVDANIITYERIKEEIRVGRTIKKAFIEGSKESFRTILDANLTTIIVAGVLFVFGTSSIRGFALILIISILVSFITAVYGSRIMLGLIVNSGFLDNRPGWFAVKRKSIHNISEGYESYKLATNFDNIDFLKHRKVYLSIFAGIVIAGIICLATLKMNLGIDFSSGTRAELTADKTLTAAKITKELDQIGMPSNDIVLTGKDQKSAVVSYKGAFSQDEIKKFNNHFKKEYGHESSINTVTPTVGQELAKNGFFALIIASLLIIVYIGFRFELKMAVSAVISLLFDGFVIFVVFSIFKIQVDLTFIAAVLTVIGYSINDTIVTADRVREIGQKLRVYKNKEDLAVAVNQGLRQTLTRSLATVFTVLITVTALMIFGSHSIWEFSLALMIGLVSSIFTSMFMVMQMWYGFKVRELNKHGEIKTVKEKKYKSKKDKLVV</sequence>
<feature type="transmembrane region" description="Helical" evidence="12">
    <location>
        <begin position="706"/>
        <end position="726"/>
    </location>
</feature>
<dbReference type="GO" id="GO:0006605">
    <property type="term" value="P:protein targeting"/>
    <property type="evidence" value="ECO:0007669"/>
    <property type="project" value="UniProtKB-UniRule"/>
</dbReference>
<gene>
    <name evidence="13" type="primary">secF</name>
    <name evidence="12" type="synonym">secD</name>
    <name evidence="17" type="ORF">CNY62_02030</name>
</gene>
<comment type="similarity">
    <text evidence="12">Belongs to the SecD/SecF family. SecD subfamily.</text>
</comment>
<comment type="function">
    <text evidence="9 12">Part of the Sec protein translocase complex. Interacts with the SecYEG preprotein conducting channel. SecDF uses the proton motive force (PMF) to complete protein translocation after the ATP-dependent function of SecA.</text>
</comment>
<dbReference type="InterPro" id="IPR005791">
    <property type="entry name" value="SecD"/>
</dbReference>
<protein>
    <recommendedName>
        <fullName evidence="12 13">Multifunctional fusion protein</fullName>
    </recommendedName>
    <domain>
        <recommendedName>
            <fullName evidence="12">Protein translocase subunit SecD</fullName>
        </recommendedName>
    </domain>
    <domain>
        <recommendedName>
            <fullName evidence="13">Protein-export membrane protein SecF</fullName>
        </recommendedName>
    </domain>
</protein>
<dbReference type="InterPro" id="IPR054384">
    <property type="entry name" value="SecDF_P1_head"/>
</dbReference>
<organism evidence="17 18">
    <name type="scientific">Brochothrix thermosphacta</name>
    <name type="common">Microbacterium thermosphactum</name>
    <dbReference type="NCBI Taxonomy" id="2756"/>
    <lineage>
        <taxon>Bacteria</taxon>
        <taxon>Bacillati</taxon>
        <taxon>Bacillota</taxon>
        <taxon>Bacilli</taxon>
        <taxon>Bacillales</taxon>
        <taxon>Listeriaceae</taxon>
        <taxon>Brochothrix</taxon>
    </lineage>
</organism>
<evidence type="ECO:0000259" key="16">
    <source>
        <dbReference type="Pfam" id="PF22599"/>
    </source>
</evidence>
<dbReference type="InterPro" id="IPR022813">
    <property type="entry name" value="SecD/SecF_arch_bac"/>
</dbReference>
<dbReference type="OrthoDB" id="9805019at2"/>
<dbReference type="PRINTS" id="PR01755">
    <property type="entry name" value="SECFTRNLCASE"/>
</dbReference>
<reference evidence="17 18" key="1">
    <citation type="submission" date="2017-09" db="EMBL/GenBank/DDBJ databases">
        <title>Complete Genome Sequences of Two Strains of the Meat Spoilage Bacterium Brochothrix thermosphacta Isolated from Ground Chicken.</title>
        <authorList>
            <person name="Paoli G.C."/>
            <person name="Wijey C."/>
            <person name="Chen C.-Y."/>
            <person name="Nguyen L."/>
            <person name="Yan X."/>
            <person name="Irwin P.L."/>
        </authorList>
    </citation>
    <scope>NUCLEOTIDE SEQUENCE [LARGE SCALE GENOMIC DNA]</scope>
    <source>
        <strain evidence="17 18">BI</strain>
    </source>
</reference>
<dbReference type="InterPro" id="IPR022646">
    <property type="entry name" value="SecD/SecF_CS"/>
</dbReference>
<comment type="similarity">
    <text evidence="10">In the C-terminal section; belongs to the SecD/SecF family. SecF subfamily.</text>
</comment>
<dbReference type="SUPFAM" id="SSF82866">
    <property type="entry name" value="Multidrug efflux transporter AcrB transmembrane domain"/>
    <property type="match status" value="2"/>
</dbReference>
<feature type="domain" description="SecDF P1 head subdomain" evidence="16">
    <location>
        <begin position="123"/>
        <end position="237"/>
    </location>
</feature>
<dbReference type="RefSeq" id="WP_069126598.1">
    <property type="nucleotide sequence ID" value="NZ_CP023483.1"/>
</dbReference>
<evidence type="ECO:0000256" key="6">
    <source>
        <dbReference type="ARBA" id="ARBA00022989"/>
    </source>
</evidence>
<comment type="caution">
    <text evidence="12">Lacks conserved residue(s) required for the propagation of feature annotation.</text>
</comment>
<dbReference type="GO" id="GO:0065002">
    <property type="term" value="P:intracellular protein transmembrane transport"/>
    <property type="evidence" value="ECO:0007669"/>
    <property type="project" value="UniProtKB-UniRule"/>
</dbReference>
<dbReference type="NCBIfam" id="TIGR00916">
    <property type="entry name" value="2A0604s01"/>
    <property type="match status" value="2"/>
</dbReference>
<dbReference type="AlphaFoldDB" id="A0A1D2LTY8"/>
<dbReference type="InterPro" id="IPR022645">
    <property type="entry name" value="SecD/SecF_bac"/>
</dbReference>
<dbReference type="HAMAP" id="MF_01464_B">
    <property type="entry name" value="SecF_B"/>
    <property type="match status" value="1"/>
</dbReference>
<dbReference type="Proteomes" id="UP000243591">
    <property type="component" value="Chromosome"/>
</dbReference>
<dbReference type="GO" id="GO:0043952">
    <property type="term" value="P:protein transport by the Sec complex"/>
    <property type="evidence" value="ECO:0007669"/>
    <property type="project" value="UniProtKB-UniRule"/>
</dbReference>
<comment type="subunit">
    <text evidence="13">Forms a complex with SecD. Part of the essential Sec protein translocation apparatus which comprises SecA, SecYEG and auxiliary proteins SecDF. Other proteins may also be involved.</text>
</comment>
<dbReference type="FunFam" id="1.20.1640.10:FF:000024">
    <property type="entry name" value="Multifunctional fusion protein"/>
    <property type="match status" value="1"/>
</dbReference>
<keyword evidence="4 12" id="KW-0812">Transmembrane</keyword>
<feature type="transmembrane region" description="Helical" evidence="12">
    <location>
        <begin position="595"/>
        <end position="616"/>
    </location>
</feature>
<dbReference type="InterPro" id="IPR005665">
    <property type="entry name" value="SecF_bac"/>
</dbReference>
<comment type="similarity">
    <text evidence="13">Belongs to the SecD/SecF family. SecF subfamily.</text>
</comment>
<dbReference type="EMBL" id="CP023483">
    <property type="protein sequence ID" value="ATF27194.1"/>
    <property type="molecule type" value="Genomic_DNA"/>
</dbReference>
<evidence type="ECO:0000259" key="14">
    <source>
        <dbReference type="Pfam" id="PF02355"/>
    </source>
</evidence>
<evidence type="ECO:0000256" key="2">
    <source>
        <dbReference type="ARBA" id="ARBA00022448"/>
    </source>
</evidence>
<dbReference type="KEGG" id="bths:CNY62_02030"/>
<feature type="transmembrane region" description="Helical" evidence="12">
    <location>
        <begin position="354"/>
        <end position="376"/>
    </location>
</feature>
<evidence type="ECO:0000259" key="15">
    <source>
        <dbReference type="Pfam" id="PF21760"/>
    </source>
</evidence>
<evidence type="ECO:0000313" key="18">
    <source>
        <dbReference type="Proteomes" id="UP000243591"/>
    </source>
</evidence>
<dbReference type="NCBIfam" id="TIGR00966">
    <property type="entry name" value="transloc_SecF"/>
    <property type="match status" value="1"/>
</dbReference>
<dbReference type="Pfam" id="PF21760">
    <property type="entry name" value="SecD_1st"/>
    <property type="match status" value="1"/>
</dbReference>
<feature type="domain" description="Protein export membrane protein SecD/SecF C-terminal" evidence="14">
    <location>
        <begin position="544"/>
        <end position="727"/>
    </location>
</feature>
<feature type="domain" description="Protein export membrane protein SecD/SecF C-terminal" evidence="14">
    <location>
        <begin position="243"/>
        <end position="402"/>
    </location>
</feature>
<evidence type="ECO:0000256" key="4">
    <source>
        <dbReference type="ARBA" id="ARBA00022692"/>
    </source>
</evidence>
<feature type="transmembrane region" description="Helical" evidence="12">
    <location>
        <begin position="571"/>
        <end position="588"/>
    </location>
</feature>
<keyword evidence="18" id="KW-1185">Reference proteome</keyword>
<dbReference type="PANTHER" id="PTHR30081">
    <property type="entry name" value="PROTEIN-EXPORT MEMBRANE PROTEIN SEC"/>
    <property type="match status" value="1"/>
</dbReference>
<evidence type="ECO:0000256" key="3">
    <source>
        <dbReference type="ARBA" id="ARBA00022475"/>
    </source>
</evidence>
<evidence type="ECO:0000313" key="17">
    <source>
        <dbReference type="EMBL" id="ATF27194.1"/>
    </source>
</evidence>
<feature type="transmembrane region" description="Helical" evidence="12">
    <location>
        <begin position="260"/>
        <end position="278"/>
    </location>
</feature>
<dbReference type="Pfam" id="PF07549">
    <property type="entry name" value="Sec_GG"/>
    <property type="match status" value="2"/>
</dbReference>
<dbReference type="Pfam" id="PF22599">
    <property type="entry name" value="SecDF_P1_head"/>
    <property type="match status" value="1"/>
</dbReference>
<evidence type="ECO:0000256" key="8">
    <source>
        <dbReference type="ARBA" id="ARBA00023136"/>
    </source>
</evidence>
<feature type="domain" description="Protein translocase subunit SecDF P1" evidence="15">
    <location>
        <begin position="66"/>
        <end position="121"/>
    </location>
</feature>
<comment type="similarity">
    <text evidence="11">In the N-terminal section; belongs to the SecD/SecF family. SecD subfamily.</text>
</comment>
<feature type="transmembrane region" description="Helical" evidence="12">
    <location>
        <begin position="283"/>
        <end position="305"/>
    </location>
</feature>
<dbReference type="Pfam" id="PF02355">
    <property type="entry name" value="SecD_SecF_C"/>
    <property type="match status" value="2"/>
</dbReference>
<keyword evidence="7 12" id="KW-0811">Translocation</keyword>
<evidence type="ECO:0000256" key="12">
    <source>
        <dbReference type="HAMAP-Rule" id="MF_01463"/>
    </source>
</evidence>
<evidence type="ECO:0000256" key="13">
    <source>
        <dbReference type="HAMAP-Rule" id="MF_01464"/>
    </source>
</evidence>
<feature type="transmembrane region" description="Helical" evidence="12">
    <location>
        <begin position="456"/>
        <end position="475"/>
    </location>
</feature>
<dbReference type="STRING" id="2756.BFR44_01550"/>
<keyword evidence="8 12" id="KW-0472">Membrane</keyword>
<dbReference type="GO" id="GO:0015450">
    <property type="term" value="F:protein-transporting ATPase activity"/>
    <property type="evidence" value="ECO:0007669"/>
    <property type="project" value="InterPro"/>
</dbReference>
<name>A0A1D2LTY8_BROTH</name>
<dbReference type="InterPro" id="IPR048634">
    <property type="entry name" value="SecD_SecF_C"/>
</dbReference>
<evidence type="ECO:0000256" key="11">
    <source>
        <dbReference type="ARBA" id="ARBA00061053"/>
    </source>
</evidence>
<evidence type="ECO:0000256" key="5">
    <source>
        <dbReference type="ARBA" id="ARBA00022927"/>
    </source>
</evidence>
<dbReference type="NCBIfam" id="TIGR01129">
    <property type="entry name" value="secD"/>
    <property type="match status" value="1"/>
</dbReference>
<comment type="subunit">
    <text evidence="12">Forms a complex with SecF. Part of the essential Sec protein translocation apparatus which comprises SecA, SecYEG and auxiliary proteins SecDF. Other proteins may also be involved.</text>
</comment>
<accession>A0A1D2LTY8</accession>
<evidence type="ECO:0000256" key="7">
    <source>
        <dbReference type="ARBA" id="ARBA00023010"/>
    </source>
</evidence>